<evidence type="ECO:0000256" key="5">
    <source>
        <dbReference type="ARBA" id="ARBA00023163"/>
    </source>
</evidence>
<dbReference type="Pfam" id="PF04542">
    <property type="entry name" value="Sigma70_r2"/>
    <property type="match status" value="1"/>
</dbReference>
<dbReference type="InterPro" id="IPR013325">
    <property type="entry name" value="RNA_pol_sigma_r2"/>
</dbReference>
<proteinExistence type="inferred from homology"/>
<reference evidence="8 9" key="1">
    <citation type="submission" date="2020-07" db="EMBL/GenBank/DDBJ databases">
        <title>Sequencing the genomes of 1000 actinobacteria strains.</title>
        <authorList>
            <person name="Klenk H.-P."/>
        </authorList>
    </citation>
    <scope>NUCLEOTIDE SEQUENCE [LARGE SCALE GENOMIC DNA]</scope>
    <source>
        <strain evidence="8 9">DSM 24482</strain>
    </source>
</reference>
<dbReference type="SUPFAM" id="SSF88946">
    <property type="entry name" value="Sigma2 domain of RNA polymerase sigma factors"/>
    <property type="match status" value="1"/>
</dbReference>
<keyword evidence="5" id="KW-0804">Transcription</keyword>
<protein>
    <submittedName>
        <fullName evidence="8">RNA polymerase sigma factor (Sigma-70 family)</fullName>
    </submittedName>
</protein>
<comment type="similarity">
    <text evidence="1">Belongs to the sigma-70 factor family. ECF subfamily.</text>
</comment>
<dbReference type="PANTHER" id="PTHR43133:SF50">
    <property type="entry name" value="ECF RNA POLYMERASE SIGMA FACTOR SIGM"/>
    <property type="match status" value="1"/>
</dbReference>
<comment type="caution">
    <text evidence="8">The sequence shown here is derived from an EMBL/GenBank/DDBJ whole genome shotgun (WGS) entry which is preliminary data.</text>
</comment>
<gene>
    <name evidence="8" type="ORF">BKA21_002173</name>
</gene>
<feature type="domain" description="RNA polymerase sigma-70 region 2" evidence="6">
    <location>
        <begin position="5"/>
        <end position="71"/>
    </location>
</feature>
<dbReference type="InterPro" id="IPR039425">
    <property type="entry name" value="RNA_pol_sigma-70-like"/>
</dbReference>
<dbReference type="Gene3D" id="1.10.10.10">
    <property type="entry name" value="Winged helix-like DNA-binding domain superfamily/Winged helix DNA-binding domain"/>
    <property type="match status" value="1"/>
</dbReference>
<dbReference type="NCBIfam" id="TIGR02937">
    <property type="entry name" value="sigma70-ECF"/>
    <property type="match status" value="1"/>
</dbReference>
<evidence type="ECO:0000259" key="6">
    <source>
        <dbReference type="Pfam" id="PF04542"/>
    </source>
</evidence>
<accession>A0A7Y9FG45</accession>
<evidence type="ECO:0000256" key="3">
    <source>
        <dbReference type="ARBA" id="ARBA00023082"/>
    </source>
</evidence>
<name>A0A7Y9FG45_9CELL</name>
<evidence type="ECO:0000259" key="7">
    <source>
        <dbReference type="Pfam" id="PF08281"/>
    </source>
</evidence>
<dbReference type="AlphaFoldDB" id="A0A7Y9FG45"/>
<keyword evidence="4" id="KW-0238">DNA-binding</keyword>
<dbReference type="EMBL" id="JACCBK010000001">
    <property type="protein sequence ID" value="NYD86624.1"/>
    <property type="molecule type" value="Genomic_DNA"/>
</dbReference>
<evidence type="ECO:0000313" key="9">
    <source>
        <dbReference type="Proteomes" id="UP000577956"/>
    </source>
</evidence>
<dbReference type="GO" id="GO:0003677">
    <property type="term" value="F:DNA binding"/>
    <property type="evidence" value="ECO:0007669"/>
    <property type="project" value="UniProtKB-KW"/>
</dbReference>
<dbReference type="GO" id="GO:0016987">
    <property type="term" value="F:sigma factor activity"/>
    <property type="evidence" value="ECO:0007669"/>
    <property type="project" value="UniProtKB-KW"/>
</dbReference>
<evidence type="ECO:0000256" key="4">
    <source>
        <dbReference type="ARBA" id="ARBA00023125"/>
    </source>
</evidence>
<dbReference type="Proteomes" id="UP000577956">
    <property type="component" value="Unassembled WGS sequence"/>
</dbReference>
<dbReference type="InterPro" id="IPR014284">
    <property type="entry name" value="RNA_pol_sigma-70_dom"/>
</dbReference>
<dbReference type="InterPro" id="IPR013324">
    <property type="entry name" value="RNA_pol_sigma_r3/r4-like"/>
</dbReference>
<dbReference type="InterPro" id="IPR013249">
    <property type="entry name" value="RNA_pol_sigma70_r4_t2"/>
</dbReference>
<keyword evidence="3" id="KW-0731">Sigma factor</keyword>
<dbReference type="RefSeq" id="WP_239072853.1">
    <property type="nucleotide sequence ID" value="NZ_BAABFI010000001.1"/>
</dbReference>
<evidence type="ECO:0000313" key="8">
    <source>
        <dbReference type="EMBL" id="NYD86624.1"/>
    </source>
</evidence>
<dbReference type="InterPro" id="IPR036388">
    <property type="entry name" value="WH-like_DNA-bd_sf"/>
</dbReference>
<dbReference type="InterPro" id="IPR007627">
    <property type="entry name" value="RNA_pol_sigma70_r2"/>
</dbReference>
<dbReference type="SUPFAM" id="SSF88659">
    <property type="entry name" value="Sigma3 and sigma4 domains of RNA polymerase sigma factors"/>
    <property type="match status" value="1"/>
</dbReference>
<evidence type="ECO:0000256" key="1">
    <source>
        <dbReference type="ARBA" id="ARBA00010641"/>
    </source>
</evidence>
<dbReference type="GO" id="GO:0006352">
    <property type="term" value="P:DNA-templated transcription initiation"/>
    <property type="evidence" value="ECO:0007669"/>
    <property type="project" value="InterPro"/>
</dbReference>
<feature type="domain" description="RNA polymerase sigma factor 70 region 4 type 2" evidence="7">
    <location>
        <begin position="98"/>
        <end position="147"/>
    </location>
</feature>
<sequence length="177" mass="19539">MLDALVRERYPRLIARAVLVTATHADAEDLVQDALVATFASRARFTHVAAAEQYVRRVIVTRSVDRARTAQAERRALARTSARPVPTGEVELQGLERDVVAALRDLPPRQRACVVLRHLDDVSVTETARLLGLSEGAVKRYTAEGSARLQQRLGATTAVVDQHVRVELVGTEEARRD</sequence>
<organism evidence="8 9">
    <name type="scientific">Cellulomonas oligotrophica</name>
    <dbReference type="NCBI Taxonomy" id="931536"/>
    <lineage>
        <taxon>Bacteria</taxon>
        <taxon>Bacillati</taxon>
        <taxon>Actinomycetota</taxon>
        <taxon>Actinomycetes</taxon>
        <taxon>Micrococcales</taxon>
        <taxon>Cellulomonadaceae</taxon>
        <taxon>Cellulomonas</taxon>
    </lineage>
</organism>
<evidence type="ECO:0000256" key="2">
    <source>
        <dbReference type="ARBA" id="ARBA00023015"/>
    </source>
</evidence>
<keyword evidence="2" id="KW-0805">Transcription regulation</keyword>
<dbReference type="Gene3D" id="1.10.1740.10">
    <property type="match status" value="1"/>
</dbReference>
<dbReference type="PANTHER" id="PTHR43133">
    <property type="entry name" value="RNA POLYMERASE ECF-TYPE SIGMA FACTO"/>
    <property type="match status" value="1"/>
</dbReference>
<dbReference type="Pfam" id="PF08281">
    <property type="entry name" value="Sigma70_r4_2"/>
    <property type="match status" value="1"/>
</dbReference>